<evidence type="ECO:0000313" key="2">
    <source>
        <dbReference type="Proteomes" id="UP000294887"/>
    </source>
</evidence>
<dbReference type="SUPFAM" id="SSF52833">
    <property type="entry name" value="Thioredoxin-like"/>
    <property type="match status" value="1"/>
</dbReference>
<sequence length="228" mass="26700">MNKINSVSREEWLKARKDFLIKEKEFTYAREKLSEERRNLPMVKIEKDYQFNAESGRQTLSELFGDHQQLIIYHFMYGTDWEQGCPSCSFWADNFNGIDTHLAARNTSFAVTSNAPLDVLLKYKKRLGWNFNWVSASNLEFGTDFGVSFYDEENDGGYNYSDWTPEGEMPGISVFIKQDGDIYHSYSTYGRGLDMLNGAYHYLDLTPIGRNEKDLEYTQAWVKRHDEY</sequence>
<proteinExistence type="predicted"/>
<dbReference type="InterPro" id="IPR010296">
    <property type="entry name" value="DUF899_thioredox"/>
</dbReference>
<dbReference type="AlphaFoldDB" id="A0A4R1F828"/>
<dbReference type="Gene3D" id="3.40.30.10">
    <property type="entry name" value="Glutaredoxin"/>
    <property type="match status" value="1"/>
</dbReference>
<evidence type="ECO:0000313" key="1">
    <source>
        <dbReference type="EMBL" id="TCJ88872.1"/>
    </source>
</evidence>
<reference evidence="1 2" key="1">
    <citation type="submission" date="2019-03" db="EMBL/GenBank/DDBJ databases">
        <title>Genomic Encyclopedia of Type Strains, Phase IV (KMG-IV): sequencing the most valuable type-strain genomes for metagenomic binning, comparative biology and taxonomic classification.</title>
        <authorList>
            <person name="Goeker M."/>
        </authorList>
    </citation>
    <scope>NUCLEOTIDE SEQUENCE [LARGE SCALE GENOMIC DNA]</scope>
    <source>
        <strain evidence="1 2">DSM 24830</strain>
    </source>
</reference>
<dbReference type="Pfam" id="PF05988">
    <property type="entry name" value="DUF899"/>
    <property type="match status" value="1"/>
</dbReference>
<dbReference type="RefSeq" id="WP_131904544.1">
    <property type="nucleotide sequence ID" value="NZ_BAAAFU010000008.1"/>
</dbReference>
<comment type="caution">
    <text evidence="1">The sequence shown here is derived from an EMBL/GenBank/DDBJ whole genome shotgun (WGS) entry which is preliminary data.</text>
</comment>
<protein>
    <submittedName>
        <fullName evidence="1">Putative dithiol-disulfide oxidoreductase (DUF899 family)</fullName>
    </submittedName>
</protein>
<dbReference type="InterPro" id="IPR036249">
    <property type="entry name" value="Thioredoxin-like_sf"/>
</dbReference>
<dbReference type="EMBL" id="SMFQ01000002">
    <property type="protein sequence ID" value="TCJ88872.1"/>
    <property type="molecule type" value="Genomic_DNA"/>
</dbReference>
<gene>
    <name evidence="1" type="ORF">EV695_0732</name>
</gene>
<dbReference type="OrthoDB" id="574359at2"/>
<organism evidence="1 2">
    <name type="scientific">Cocleimonas flava</name>
    <dbReference type="NCBI Taxonomy" id="634765"/>
    <lineage>
        <taxon>Bacteria</taxon>
        <taxon>Pseudomonadati</taxon>
        <taxon>Pseudomonadota</taxon>
        <taxon>Gammaproteobacteria</taxon>
        <taxon>Thiotrichales</taxon>
        <taxon>Thiotrichaceae</taxon>
        <taxon>Cocleimonas</taxon>
    </lineage>
</organism>
<name>A0A4R1F828_9GAMM</name>
<accession>A0A4R1F828</accession>
<keyword evidence="2" id="KW-1185">Reference proteome</keyword>
<dbReference type="Proteomes" id="UP000294887">
    <property type="component" value="Unassembled WGS sequence"/>
</dbReference>